<protein>
    <submittedName>
        <fullName evidence="1">Uncharacterized protein</fullName>
    </submittedName>
</protein>
<evidence type="ECO:0000313" key="2">
    <source>
        <dbReference type="Proteomes" id="UP001595764"/>
    </source>
</evidence>
<sequence length="69" mass="7805">MNDVYLLFSTDIDGSDFISAHATLESAQAAKPGQWNEKSDSSGPYWECAIEKEPGWRCYFFIVRAEVKP</sequence>
<comment type="caution">
    <text evidence="1">The sequence shown here is derived from an EMBL/GenBank/DDBJ whole genome shotgun (WGS) entry which is preliminary data.</text>
</comment>
<keyword evidence="2" id="KW-1185">Reference proteome</keyword>
<dbReference type="EMBL" id="JBHRWI010000016">
    <property type="protein sequence ID" value="MFC3510972.1"/>
    <property type="molecule type" value="Genomic_DNA"/>
</dbReference>
<proteinExistence type="predicted"/>
<dbReference type="RefSeq" id="WP_377869996.1">
    <property type="nucleotide sequence ID" value="NZ_JBHMAY010000017.1"/>
</dbReference>
<name>A0ABV7QCG3_9PSEU</name>
<reference evidence="2" key="1">
    <citation type="journal article" date="2019" name="Int. J. Syst. Evol. Microbiol.">
        <title>The Global Catalogue of Microorganisms (GCM) 10K type strain sequencing project: providing services to taxonomists for standard genome sequencing and annotation.</title>
        <authorList>
            <consortium name="The Broad Institute Genomics Platform"/>
            <consortium name="The Broad Institute Genome Sequencing Center for Infectious Disease"/>
            <person name="Wu L."/>
            <person name="Ma J."/>
        </authorList>
    </citation>
    <scope>NUCLEOTIDE SEQUENCE [LARGE SCALE GENOMIC DNA]</scope>
    <source>
        <strain evidence="2">CGMCC 4.7682</strain>
    </source>
</reference>
<organism evidence="1 2">
    <name type="scientific">Amycolatopsis halotolerans</name>
    <dbReference type="NCBI Taxonomy" id="330083"/>
    <lineage>
        <taxon>Bacteria</taxon>
        <taxon>Bacillati</taxon>
        <taxon>Actinomycetota</taxon>
        <taxon>Actinomycetes</taxon>
        <taxon>Pseudonocardiales</taxon>
        <taxon>Pseudonocardiaceae</taxon>
        <taxon>Amycolatopsis</taxon>
    </lineage>
</organism>
<gene>
    <name evidence="1" type="ORF">ACFORO_12420</name>
</gene>
<accession>A0ABV7QCG3</accession>
<dbReference type="Proteomes" id="UP001595764">
    <property type="component" value="Unassembled WGS sequence"/>
</dbReference>
<evidence type="ECO:0000313" key="1">
    <source>
        <dbReference type="EMBL" id="MFC3510972.1"/>
    </source>
</evidence>